<name>A0A2P2NT74_RHIMU</name>
<proteinExistence type="predicted"/>
<protein>
    <submittedName>
        <fullName evidence="1">Uncharacterized protein</fullName>
    </submittedName>
</protein>
<organism evidence="1">
    <name type="scientific">Rhizophora mucronata</name>
    <name type="common">Asiatic mangrove</name>
    <dbReference type="NCBI Taxonomy" id="61149"/>
    <lineage>
        <taxon>Eukaryota</taxon>
        <taxon>Viridiplantae</taxon>
        <taxon>Streptophyta</taxon>
        <taxon>Embryophyta</taxon>
        <taxon>Tracheophyta</taxon>
        <taxon>Spermatophyta</taxon>
        <taxon>Magnoliopsida</taxon>
        <taxon>eudicotyledons</taxon>
        <taxon>Gunneridae</taxon>
        <taxon>Pentapetalae</taxon>
        <taxon>rosids</taxon>
        <taxon>fabids</taxon>
        <taxon>Malpighiales</taxon>
        <taxon>Rhizophoraceae</taxon>
        <taxon>Rhizophora</taxon>
    </lineage>
</organism>
<sequence length="44" mass="4853">MSLKAKSILFCHSSQQVSSPITKSKFVCPIGKYNSCHNHNKICG</sequence>
<dbReference type="EMBL" id="GGEC01065097">
    <property type="protein sequence ID" value="MBX45581.1"/>
    <property type="molecule type" value="Transcribed_RNA"/>
</dbReference>
<dbReference type="AlphaFoldDB" id="A0A2P2NT74"/>
<evidence type="ECO:0000313" key="1">
    <source>
        <dbReference type="EMBL" id="MBX45581.1"/>
    </source>
</evidence>
<reference evidence="1" key="1">
    <citation type="submission" date="2018-02" db="EMBL/GenBank/DDBJ databases">
        <title>Rhizophora mucronata_Transcriptome.</title>
        <authorList>
            <person name="Meera S.P."/>
            <person name="Sreeshan A."/>
            <person name="Augustine A."/>
        </authorList>
    </citation>
    <scope>NUCLEOTIDE SEQUENCE</scope>
    <source>
        <tissue evidence="1">Leaf</tissue>
    </source>
</reference>
<accession>A0A2P2NT74</accession>